<evidence type="ECO:0000256" key="7">
    <source>
        <dbReference type="ARBA" id="ARBA00023014"/>
    </source>
</evidence>
<gene>
    <name evidence="10" type="ORF">DVS28_a3668</name>
</gene>
<dbReference type="Gene3D" id="3.90.1150.10">
    <property type="entry name" value="Aspartate Aminotransferase, domain 1"/>
    <property type="match status" value="1"/>
</dbReference>
<dbReference type="InterPro" id="IPR015421">
    <property type="entry name" value="PyrdxlP-dep_Trfase_major"/>
</dbReference>
<evidence type="ECO:0000256" key="5">
    <source>
        <dbReference type="ARBA" id="ARBA00022898"/>
    </source>
</evidence>
<evidence type="ECO:0000313" key="10">
    <source>
        <dbReference type="EMBL" id="AXV08341.1"/>
    </source>
</evidence>
<dbReference type="AlphaFoldDB" id="A0A346Y1J4"/>
<dbReference type="InterPro" id="IPR015424">
    <property type="entry name" value="PyrdxlP-dep_Trfase"/>
</dbReference>
<dbReference type="EMBL" id="CP031165">
    <property type="protein sequence ID" value="AXV08341.1"/>
    <property type="molecule type" value="Genomic_DNA"/>
</dbReference>
<evidence type="ECO:0000256" key="3">
    <source>
        <dbReference type="ARBA" id="ARBA00022679"/>
    </source>
</evidence>
<dbReference type="FunFam" id="3.40.640.10:FF:000084">
    <property type="entry name" value="IscS-like cysteine desulfurase"/>
    <property type="match status" value="1"/>
</dbReference>
<dbReference type="Pfam" id="PF00266">
    <property type="entry name" value="Aminotran_5"/>
    <property type="match status" value="1"/>
</dbReference>
<dbReference type="PIRSF" id="PIRSF005572">
    <property type="entry name" value="NifS"/>
    <property type="match status" value="1"/>
</dbReference>
<proteinExistence type="inferred from homology"/>
<evidence type="ECO:0000256" key="2">
    <source>
        <dbReference type="ARBA" id="ARBA00006490"/>
    </source>
</evidence>
<keyword evidence="4" id="KW-0479">Metal-binding</keyword>
<sequence>MMSTTPDAVYLDHAATTPLAAEVAEAMAPWITAGAVGNASSLHTAGRRARAAVEDARDRVAVALGVTPLEVLFTSGGTEADNQAIKGLVWSGGPGGHVVTTAIEHHAVLETVEWLRDHQGIKATVVGVDPDGTVDPDEVLAAVQPDTRVVSVMAANNELGTIQPIDVLGPALADRGVPLHIDAVQAFGKVPMPLEEWRPAALALSAHKFNGPTGVGVLVLRRDLQPHPVLHGGGQERGVRSGTLNVAGIVGLGAAAERAVAHLDTFGTVVRARRDALLEGLLAIDDTTHNGHPGRRLPHNAHVGIGGVDAEALLMGLDRAGIQCSTGSACQSGAAQRSHVLDAIGAREDAAHLRFTLGPETTDDDVARTITPVTDAVARLRAGGTSNGDS</sequence>
<protein>
    <submittedName>
        <fullName evidence="10">Cysteine desulfurase</fullName>
    </submittedName>
</protein>
<dbReference type="PANTHER" id="PTHR11601">
    <property type="entry name" value="CYSTEINE DESULFURYLASE FAMILY MEMBER"/>
    <property type="match status" value="1"/>
</dbReference>
<dbReference type="Proteomes" id="UP000264006">
    <property type="component" value="Chromosome"/>
</dbReference>
<keyword evidence="7" id="KW-0411">Iron-sulfur</keyword>
<comment type="cofactor">
    <cofactor evidence="1">
        <name>pyridoxal 5'-phosphate</name>
        <dbReference type="ChEBI" id="CHEBI:597326"/>
    </cofactor>
</comment>
<evidence type="ECO:0000313" key="11">
    <source>
        <dbReference type="Proteomes" id="UP000264006"/>
    </source>
</evidence>
<evidence type="ECO:0000259" key="9">
    <source>
        <dbReference type="Pfam" id="PF00266"/>
    </source>
</evidence>
<dbReference type="SUPFAM" id="SSF53383">
    <property type="entry name" value="PLP-dependent transferases"/>
    <property type="match status" value="1"/>
</dbReference>
<dbReference type="Gene3D" id="3.40.640.10">
    <property type="entry name" value="Type I PLP-dependent aspartate aminotransferase-like (Major domain)"/>
    <property type="match status" value="1"/>
</dbReference>
<dbReference type="InterPro" id="IPR016454">
    <property type="entry name" value="Cysteine_dSase"/>
</dbReference>
<dbReference type="Gene3D" id="1.10.260.50">
    <property type="match status" value="1"/>
</dbReference>
<evidence type="ECO:0000256" key="6">
    <source>
        <dbReference type="ARBA" id="ARBA00023004"/>
    </source>
</evidence>
<accession>A0A346Y1J4</accession>
<comment type="similarity">
    <text evidence="2">Belongs to the class-V pyridoxal-phosphate-dependent aminotransferase family. NifS/IscS subfamily.</text>
</comment>
<dbReference type="InterPro" id="IPR015422">
    <property type="entry name" value="PyrdxlP-dep_Trfase_small"/>
</dbReference>
<dbReference type="KEGG" id="euz:DVS28_a3668"/>
<comment type="catalytic activity">
    <reaction evidence="8">
        <text>(sulfur carrier)-H + L-cysteine = (sulfur carrier)-SH + L-alanine</text>
        <dbReference type="Rhea" id="RHEA:43892"/>
        <dbReference type="Rhea" id="RHEA-COMP:14737"/>
        <dbReference type="Rhea" id="RHEA-COMP:14739"/>
        <dbReference type="ChEBI" id="CHEBI:29917"/>
        <dbReference type="ChEBI" id="CHEBI:35235"/>
        <dbReference type="ChEBI" id="CHEBI:57972"/>
        <dbReference type="ChEBI" id="CHEBI:64428"/>
        <dbReference type="EC" id="2.8.1.7"/>
    </reaction>
</comment>
<organism evidence="10 11">
    <name type="scientific">Euzebya pacifica</name>
    <dbReference type="NCBI Taxonomy" id="1608957"/>
    <lineage>
        <taxon>Bacteria</taxon>
        <taxon>Bacillati</taxon>
        <taxon>Actinomycetota</taxon>
        <taxon>Nitriliruptoria</taxon>
        <taxon>Euzebyales</taxon>
    </lineage>
</organism>
<keyword evidence="5" id="KW-0663">Pyridoxal phosphate</keyword>
<reference evidence="10 11" key="1">
    <citation type="submission" date="2018-09" db="EMBL/GenBank/DDBJ databases">
        <title>Complete genome sequence of Euzebya sp. DY32-46 isolated from seawater of Pacific Ocean.</title>
        <authorList>
            <person name="Xu L."/>
            <person name="Wu Y.-H."/>
            <person name="Xu X.-W."/>
        </authorList>
    </citation>
    <scope>NUCLEOTIDE SEQUENCE [LARGE SCALE GENOMIC DNA]</scope>
    <source>
        <strain evidence="10 11">DY32-46</strain>
    </source>
</reference>
<keyword evidence="3" id="KW-0808">Transferase</keyword>
<evidence type="ECO:0000256" key="1">
    <source>
        <dbReference type="ARBA" id="ARBA00001933"/>
    </source>
</evidence>
<evidence type="ECO:0000256" key="8">
    <source>
        <dbReference type="ARBA" id="ARBA00050776"/>
    </source>
</evidence>
<dbReference type="InterPro" id="IPR000192">
    <property type="entry name" value="Aminotrans_V_dom"/>
</dbReference>
<dbReference type="GO" id="GO:0046872">
    <property type="term" value="F:metal ion binding"/>
    <property type="evidence" value="ECO:0007669"/>
    <property type="project" value="UniProtKB-KW"/>
</dbReference>
<feature type="domain" description="Aminotransferase class V" evidence="9">
    <location>
        <begin position="9"/>
        <end position="368"/>
    </location>
</feature>
<name>A0A346Y1J4_9ACTN</name>
<dbReference type="GO" id="GO:0031071">
    <property type="term" value="F:cysteine desulfurase activity"/>
    <property type="evidence" value="ECO:0007669"/>
    <property type="project" value="UniProtKB-EC"/>
</dbReference>
<keyword evidence="11" id="KW-1185">Reference proteome</keyword>
<dbReference type="GO" id="GO:0051536">
    <property type="term" value="F:iron-sulfur cluster binding"/>
    <property type="evidence" value="ECO:0007669"/>
    <property type="project" value="UniProtKB-KW"/>
</dbReference>
<keyword evidence="6" id="KW-0408">Iron</keyword>
<dbReference type="PANTHER" id="PTHR11601:SF34">
    <property type="entry name" value="CYSTEINE DESULFURASE"/>
    <property type="match status" value="1"/>
</dbReference>
<evidence type="ECO:0000256" key="4">
    <source>
        <dbReference type="ARBA" id="ARBA00022723"/>
    </source>
</evidence>